<evidence type="ECO:0000313" key="2">
    <source>
        <dbReference type="Proteomes" id="UP001243330"/>
    </source>
</evidence>
<reference evidence="1" key="1">
    <citation type="submission" date="2023-01" db="EMBL/GenBank/DDBJ databases">
        <title>Colletotrichum chrysophilum M932 genome sequence.</title>
        <authorList>
            <person name="Baroncelli R."/>
        </authorList>
    </citation>
    <scope>NUCLEOTIDE SEQUENCE</scope>
    <source>
        <strain evidence="1">M932</strain>
    </source>
</reference>
<sequence length="59" mass="6465">MPGVISPDRQDSFTSIFHPNPQRSALSVMLRVSSVAVGDADSCQCPWRVFLAACCLRLQ</sequence>
<gene>
    <name evidence="1" type="ORF">CCHR01_11971</name>
</gene>
<name>A0AAD9AC70_9PEZI</name>
<dbReference type="AlphaFoldDB" id="A0AAD9AC70"/>
<dbReference type="EMBL" id="JAQOWY010000273">
    <property type="protein sequence ID" value="KAK1845421.1"/>
    <property type="molecule type" value="Genomic_DNA"/>
</dbReference>
<accession>A0AAD9AC70</accession>
<evidence type="ECO:0000313" key="1">
    <source>
        <dbReference type="EMBL" id="KAK1845421.1"/>
    </source>
</evidence>
<organism evidence="1 2">
    <name type="scientific">Colletotrichum chrysophilum</name>
    <dbReference type="NCBI Taxonomy" id="1836956"/>
    <lineage>
        <taxon>Eukaryota</taxon>
        <taxon>Fungi</taxon>
        <taxon>Dikarya</taxon>
        <taxon>Ascomycota</taxon>
        <taxon>Pezizomycotina</taxon>
        <taxon>Sordariomycetes</taxon>
        <taxon>Hypocreomycetidae</taxon>
        <taxon>Glomerellales</taxon>
        <taxon>Glomerellaceae</taxon>
        <taxon>Colletotrichum</taxon>
        <taxon>Colletotrichum gloeosporioides species complex</taxon>
    </lineage>
</organism>
<comment type="caution">
    <text evidence="1">The sequence shown here is derived from an EMBL/GenBank/DDBJ whole genome shotgun (WGS) entry which is preliminary data.</text>
</comment>
<keyword evidence="2" id="KW-1185">Reference proteome</keyword>
<proteinExistence type="predicted"/>
<protein>
    <submittedName>
        <fullName evidence="1">Uncharacterized protein</fullName>
    </submittedName>
</protein>
<dbReference type="Proteomes" id="UP001243330">
    <property type="component" value="Unassembled WGS sequence"/>
</dbReference>